<reference evidence="2" key="2">
    <citation type="submission" date="2021-10" db="EMBL/GenBank/DDBJ databases">
        <title>Phylogenomics reveals ancestral predisposition of the termite-cultivated fungus Termitomyces towards a domesticated lifestyle.</title>
        <authorList>
            <person name="Auxier B."/>
            <person name="Grum-Grzhimaylo A."/>
            <person name="Cardenas M.E."/>
            <person name="Lodge J.D."/>
            <person name="Laessoe T."/>
            <person name="Pedersen O."/>
            <person name="Smith M.E."/>
            <person name="Kuyper T.W."/>
            <person name="Franco-Molano E.A."/>
            <person name="Baroni T.J."/>
            <person name="Aanen D.K."/>
        </authorList>
    </citation>
    <scope>NUCLEOTIDE SEQUENCE</scope>
    <source>
        <strain evidence="2">D49</strain>
    </source>
</reference>
<gene>
    <name evidence="2" type="ORF">H0H81_008985</name>
</gene>
<sequence length="190" mass="20583">MGVAFGVNLVAPQAGSIAALSPISLLGPATTLKVFVSSCVTSTNFDTKLTSGELFATTPAVGDFECLVSFVSQIGEHQEKLASAESEIKDLGAKANFLEKIQVTLGIQEDAIENIAGRMDHLAAIWSYVAFDAGRIAQDLRSVLIEDENKKAFLIRLNLVQSAYKTLTSILKEYAKRIEGHSFRFCQVRP</sequence>
<proteinExistence type="predicted"/>
<comment type="caution">
    <text evidence="2">The sequence shown here is derived from an EMBL/GenBank/DDBJ whole genome shotgun (WGS) entry which is preliminary data.</text>
</comment>
<accession>A0A9P7FSC5</accession>
<name>A0A9P7FSC5_9AGAR</name>
<reference evidence="2" key="1">
    <citation type="submission" date="2021-02" db="EMBL/GenBank/DDBJ databases">
        <authorList>
            <person name="Nieuwenhuis M."/>
            <person name="Van De Peppel L.J.J."/>
        </authorList>
    </citation>
    <scope>NUCLEOTIDE SEQUENCE</scope>
    <source>
        <strain evidence="2">D49</strain>
    </source>
</reference>
<organism evidence="2 3">
    <name type="scientific">Sphagnurus paluster</name>
    <dbReference type="NCBI Taxonomy" id="117069"/>
    <lineage>
        <taxon>Eukaryota</taxon>
        <taxon>Fungi</taxon>
        <taxon>Dikarya</taxon>
        <taxon>Basidiomycota</taxon>
        <taxon>Agaricomycotina</taxon>
        <taxon>Agaricomycetes</taxon>
        <taxon>Agaricomycetidae</taxon>
        <taxon>Agaricales</taxon>
        <taxon>Tricholomatineae</taxon>
        <taxon>Lyophyllaceae</taxon>
        <taxon>Sphagnurus</taxon>
    </lineage>
</organism>
<evidence type="ECO:0000313" key="3">
    <source>
        <dbReference type="Proteomes" id="UP000717328"/>
    </source>
</evidence>
<dbReference type="AlphaFoldDB" id="A0A9P7FSC5"/>
<dbReference type="EMBL" id="JABCKI010005969">
    <property type="protein sequence ID" value="KAG5636154.1"/>
    <property type="molecule type" value="Genomic_DNA"/>
</dbReference>
<dbReference type="Proteomes" id="UP000717328">
    <property type="component" value="Unassembled WGS sequence"/>
</dbReference>
<keyword evidence="3" id="KW-1185">Reference proteome</keyword>
<evidence type="ECO:0000256" key="1">
    <source>
        <dbReference type="SAM" id="Coils"/>
    </source>
</evidence>
<protein>
    <submittedName>
        <fullName evidence="2">Uncharacterized protein</fullName>
    </submittedName>
</protein>
<keyword evidence="1" id="KW-0175">Coiled coil</keyword>
<feature type="coiled-coil region" evidence="1">
    <location>
        <begin position="74"/>
        <end position="101"/>
    </location>
</feature>
<evidence type="ECO:0000313" key="2">
    <source>
        <dbReference type="EMBL" id="KAG5636154.1"/>
    </source>
</evidence>